<name>A0A0B2V144_TOXCA</name>
<proteinExistence type="predicted"/>
<sequence length="190" mass="20877">MLGKRARDSAEKKTVHNGSPKADDPTKCLSKLVSHPRVSRVYSRAVCSLLDEPLQVIKKKTVRKVGGSVGASVNVDIWSAKCIKDSFIAATIHYVGDGSLKNAFLGLKRLKGRHDAQTIKWGYLKILNSMGINECSIYRMVTDSGANIVCAFKNKYGVLLHGETGNAGYEEVTAVSISSDLDDRFYLLRR</sequence>
<reference evidence="2 3" key="1">
    <citation type="submission" date="2014-11" db="EMBL/GenBank/DDBJ databases">
        <title>Genetic blueprint of the zoonotic pathogen Toxocara canis.</title>
        <authorList>
            <person name="Zhu X.-Q."/>
            <person name="Korhonen P.K."/>
            <person name="Cai H."/>
            <person name="Young N.D."/>
            <person name="Nejsum P."/>
            <person name="von Samson-Himmelstjerna G."/>
            <person name="Boag P.R."/>
            <person name="Tan P."/>
            <person name="Li Q."/>
            <person name="Min J."/>
            <person name="Yang Y."/>
            <person name="Wang X."/>
            <person name="Fang X."/>
            <person name="Hall R.S."/>
            <person name="Hofmann A."/>
            <person name="Sternberg P.W."/>
            <person name="Jex A.R."/>
            <person name="Gasser R.B."/>
        </authorList>
    </citation>
    <scope>NUCLEOTIDE SEQUENCE [LARGE SCALE GENOMIC DNA]</scope>
    <source>
        <strain evidence="2">PN_DK_2014</strain>
    </source>
</reference>
<organism evidence="2 3">
    <name type="scientific">Toxocara canis</name>
    <name type="common">Canine roundworm</name>
    <dbReference type="NCBI Taxonomy" id="6265"/>
    <lineage>
        <taxon>Eukaryota</taxon>
        <taxon>Metazoa</taxon>
        <taxon>Ecdysozoa</taxon>
        <taxon>Nematoda</taxon>
        <taxon>Chromadorea</taxon>
        <taxon>Rhabditida</taxon>
        <taxon>Spirurina</taxon>
        <taxon>Ascaridomorpha</taxon>
        <taxon>Ascaridoidea</taxon>
        <taxon>Toxocaridae</taxon>
        <taxon>Toxocara</taxon>
    </lineage>
</organism>
<gene>
    <name evidence="2" type="ORF">Tcan_17098</name>
</gene>
<dbReference type="InterPro" id="IPR012337">
    <property type="entry name" value="RNaseH-like_sf"/>
</dbReference>
<dbReference type="OrthoDB" id="1607513at2759"/>
<dbReference type="Proteomes" id="UP000031036">
    <property type="component" value="Unassembled WGS sequence"/>
</dbReference>
<evidence type="ECO:0000313" key="2">
    <source>
        <dbReference type="EMBL" id="KHN77146.1"/>
    </source>
</evidence>
<feature type="compositionally biased region" description="Basic and acidic residues" evidence="1">
    <location>
        <begin position="1"/>
        <end position="14"/>
    </location>
</feature>
<dbReference type="SUPFAM" id="SSF53098">
    <property type="entry name" value="Ribonuclease H-like"/>
    <property type="match status" value="1"/>
</dbReference>
<evidence type="ECO:0000313" key="3">
    <source>
        <dbReference type="Proteomes" id="UP000031036"/>
    </source>
</evidence>
<comment type="caution">
    <text evidence="2">The sequence shown here is derived from an EMBL/GenBank/DDBJ whole genome shotgun (WGS) entry which is preliminary data.</text>
</comment>
<dbReference type="EMBL" id="JPKZ01002364">
    <property type="protein sequence ID" value="KHN77146.1"/>
    <property type="molecule type" value="Genomic_DNA"/>
</dbReference>
<keyword evidence="3" id="KW-1185">Reference proteome</keyword>
<protein>
    <submittedName>
        <fullName evidence="2">Uncharacterized protein</fullName>
    </submittedName>
</protein>
<accession>A0A0B2V144</accession>
<evidence type="ECO:0000256" key="1">
    <source>
        <dbReference type="SAM" id="MobiDB-lite"/>
    </source>
</evidence>
<dbReference type="AlphaFoldDB" id="A0A0B2V144"/>
<feature type="region of interest" description="Disordered" evidence="1">
    <location>
        <begin position="1"/>
        <end position="27"/>
    </location>
</feature>